<name>A0A0B5ARF7_9BACL</name>
<dbReference type="OrthoDB" id="3010316at2"/>
<feature type="transmembrane region" description="Helical" evidence="1">
    <location>
        <begin position="7"/>
        <end position="30"/>
    </location>
</feature>
<evidence type="ECO:0000313" key="3">
    <source>
        <dbReference type="Proteomes" id="UP000031449"/>
    </source>
</evidence>
<dbReference type="STRING" id="1508404.JMA_35030"/>
<organism evidence="2 3">
    <name type="scientific">Jeotgalibacillus malaysiensis</name>
    <dbReference type="NCBI Taxonomy" id="1508404"/>
    <lineage>
        <taxon>Bacteria</taxon>
        <taxon>Bacillati</taxon>
        <taxon>Bacillota</taxon>
        <taxon>Bacilli</taxon>
        <taxon>Bacillales</taxon>
        <taxon>Caryophanaceae</taxon>
        <taxon>Jeotgalibacillus</taxon>
    </lineage>
</organism>
<protein>
    <submittedName>
        <fullName evidence="2">Uncharacterized protein</fullName>
    </submittedName>
</protein>
<evidence type="ECO:0000256" key="1">
    <source>
        <dbReference type="SAM" id="Phobius"/>
    </source>
</evidence>
<proteinExistence type="predicted"/>
<keyword evidence="1" id="KW-0472">Membrane</keyword>
<feature type="transmembrane region" description="Helical" evidence="1">
    <location>
        <begin position="50"/>
        <end position="67"/>
    </location>
</feature>
<feature type="transmembrane region" description="Helical" evidence="1">
    <location>
        <begin position="103"/>
        <end position="126"/>
    </location>
</feature>
<keyword evidence="3" id="KW-1185">Reference proteome</keyword>
<keyword evidence="1" id="KW-1133">Transmembrane helix</keyword>
<dbReference type="AlphaFoldDB" id="A0A0B5ARF7"/>
<accession>A0A0B5ARF7</accession>
<feature type="transmembrane region" description="Helical" evidence="1">
    <location>
        <begin position="79"/>
        <end position="97"/>
    </location>
</feature>
<dbReference type="EMBL" id="CP009416">
    <property type="protein sequence ID" value="AJD92820.1"/>
    <property type="molecule type" value="Genomic_DNA"/>
</dbReference>
<sequence length="129" mass="14769">MKALVKDVLFGVVIFVVVMIMEFLVTLPFGTQDVWALPEAEYRQYLNLEFLLTAIPAGLVTYLFARWQKPDQKAGWRKAWTWMLVTFVMYFAIGIGNGNLEDIFGVLGIYVLLAFMFAGPLVYVLFNQD</sequence>
<gene>
    <name evidence="2" type="ORF">JMA_35030</name>
</gene>
<dbReference type="Proteomes" id="UP000031449">
    <property type="component" value="Chromosome"/>
</dbReference>
<dbReference type="KEGG" id="jeo:JMA_35030"/>
<reference evidence="2 3" key="1">
    <citation type="submission" date="2014-08" db="EMBL/GenBank/DDBJ databases">
        <title>Complete genome of a marine bacteria Jeotgalibacillus malaysiensis.</title>
        <authorList>
            <person name="Yaakop A.S."/>
            <person name="Chan K.-G."/>
            <person name="Goh K.M."/>
        </authorList>
    </citation>
    <scope>NUCLEOTIDE SEQUENCE [LARGE SCALE GENOMIC DNA]</scope>
    <source>
        <strain evidence="2 3">D5</strain>
    </source>
</reference>
<keyword evidence="1" id="KW-0812">Transmembrane</keyword>
<dbReference type="HOGENOM" id="CLU_1945881_0_0_9"/>
<evidence type="ECO:0000313" key="2">
    <source>
        <dbReference type="EMBL" id="AJD92820.1"/>
    </source>
</evidence>
<dbReference type="BioCyc" id="JESP1508404:G14D9-12784-MONOMER"/>